<keyword evidence="4" id="KW-0804">Transcription</keyword>
<protein>
    <submittedName>
        <fullName evidence="6">DNA-binding transcriptional regulator, LysR family</fullName>
    </submittedName>
</protein>
<dbReference type="SUPFAM" id="SSF46785">
    <property type="entry name" value="Winged helix' DNA-binding domain"/>
    <property type="match status" value="1"/>
</dbReference>
<gene>
    <name evidence="6" type="ORF">SAMN05216588_108135</name>
</gene>
<dbReference type="PROSITE" id="PS50931">
    <property type="entry name" value="HTH_LYSR"/>
    <property type="match status" value="1"/>
</dbReference>
<dbReference type="Pfam" id="PF00126">
    <property type="entry name" value="HTH_1"/>
    <property type="match status" value="1"/>
</dbReference>
<organism evidence="6 7">
    <name type="scientific">Phytopseudomonas flavescens</name>
    <dbReference type="NCBI Taxonomy" id="29435"/>
    <lineage>
        <taxon>Bacteria</taxon>
        <taxon>Pseudomonadati</taxon>
        <taxon>Pseudomonadota</taxon>
        <taxon>Gammaproteobacteria</taxon>
        <taxon>Pseudomonadales</taxon>
        <taxon>Pseudomonadaceae</taxon>
        <taxon>Phytopseudomonas</taxon>
    </lineage>
</organism>
<evidence type="ECO:0000256" key="1">
    <source>
        <dbReference type="ARBA" id="ARBA00009437"/>
    </source>
</evidence>
<dbReference type="SUPFAM" id="SSF53850">
    <property type="entry name" value="Periplasmic binding protein-like II"/>
    <property type="match status" value="1"/>
</dbReference>
<dbReference type="InterPro" id="IPR005119">
    <property type="entry name" value="LysR_subst-bd"/>
</dbReference>
<dbReference type="FunFam" id="1.10.10.10:FF:000001">
    <property type="entry name" value="LysR family transcriptional regulator"/>
    <property type="match status" value="1"/>
</dbReference>
<dbReference type="AlphaFoldDB" id="A0A1G8G0R8"/>
<dbReference type="Gene3D" id="1.10.10.10">
    <property type="entry name" value="Winged helix-like DNA-binding domain superfamily/Winged helix DNA-binding domain"/>
    <property type="match status" value="1"/>
</dbReference>
<evidence type="ECO:0000313" key="6">
    <source>
        <dbReference type="EMBL" id="SDH87962.1"/>
    </source>
</evidence>
<name>A0A1G8G0R8_9GAMM</name>
<evidence type="ECO:0000256" key="2">
    <source>
        <dbReference type="ARBA" id="ARBA00023015"/>
    </source>
</evidence>
<accession>A0A1G8G0R8</accession>
<sequence length="322" mass="35852">MDLRQLRHFVALAKHLNFTRAAQESCITQSAFSRSIQGLEHELGVPLVERNNRGTLLTAKGEALRARAHQLLEAADNLRDDLVLQPPQAEHQVLSFGTGVLPTARLLPQAIARFVQRYPQVKIDMRCQWLHDLLAMLDDGQISFLVADLRHIDIGTRHLVRPLRFRHFGLFCREGHPLLRRARVAFDDLADHPLIGSALPYEIHHMLLSRLSRGALPLNLECLFIDMLPTIIGESDAIGIAPLEVLDPLLASGNFQRLQCHDEPDQMRDGGACLGLVQLHAAVLPAPAQYLADAILHDEAQRQQRQAVAHRGISSLEPGALS</sequence>
<dbReference type="InterPro" id="IPR000847">
    <property type="entry name" value="LysR_HTH_N"/>
</dbReference>
<dbReference type="RefSeq" id="WP_084305198.1">
    <property type="nucleotide sequence ID" value="NZ_FNDG01000008.1"/>
</dbReference>
<comment type="similarity">
    <text evidence="1">Belongs to the LysR transcriptional regulatory family.</text>
</comment>
<dbReference type="PRINTS" id="PR00039">
    <property type="entry name" value="HTHLYSR"/>
</dbReference>
<dbReference type="GO" id="GO:0003677">
    <property type="term" value="F:DNA binding"/>
    <property type="evidence" value="ECO:0007669"/>
    <property type="project" value="UniProtKB-KW"/>
</dbReference>
<proteinExistence type="inferred from homology"/>
<dbReference type="InterPro" id="IPR036388">
    <property type="entry name" value="WH-like_DNA-bd_sf"/>
</dbReference>
<evidence type="ECO:0000259" key="5">
    <source>
        <dbReference type="PROSITE" id="PS50931"/>
    </source>
</evidence>
<evidence type="ECO:0000256" key="3">
    <source>
        <dbReference type="ARBA" id="ARBA00023125"/>
    </source>
</evidence>
<dbReference type="GO" id="GO:0005829">
    <property type="term" value="C:cytosol"/>
    <property type="evidence" value="ECO:0007669"/>
    <property type="project" value="TreeGrafter"/>
</dbReference>
<dbReference type="Pfam" id="PF03466">
    <property type="entry name" value="LysR_substrate"/>
    <property type="match status" value="1"/>
</dbReference>
<dbReference type="Proteomes" id="UP000198606">
    <property type="component" value="Unassembled WGS sequence"/>
</dbReference>
<keyword evidence="3 6" id="KW-0238">DNA-binding</keyword>
<dbReference type="EMBL" id="FNDG01000008">
    <property type="protein sequence ID" value="SDH87962.1"/>
    <property type="molecule type" value="Genomic_DNA"/>
</dbReference>
<reference evidence="6 7" key="1">
    <citation type="submission" date="2016-10" db="EMBL/GenBank/DDBJ databases">
        <authorList>
            <person name="de Groot N.N."/>
        </authorList>
    </citation>
    <scope>NUCLEOTIDE SEQUENCE [LARGE SCALE GENOMIC DNA]</scope>
    <source>
        <strain evidence="6 7">LMG 18387</strain>
    </source>
</reference>
<keyword evidence="2" id="KW-0805">Transcription regulation</keyword>
<dbReference type="InterPro" id="IPR050950">
    <property type="entry name" value="HTH-type_LysR_regulators"/>
</dbReference>
<dbReference type="PANTHER" id="PTHR30419">
    <property type="entry name" value="HTH-TYPE TRANSCRIPTIONAL REGULATOR YBHD"/>
    <property type="match status" value="1"/>
</dbReference>
<dbReference type="PANTHER" id="PTHR30419:SF30">
    <property type="entry name" value="LYSR FAMILY TRANSCRIPTIONAL REGULATOR"/>
    <property type="match status" value="1"/>
</dbReference>
<dbReference type="Gene3D" id="3.40.190.10">
    <property type="entry name" value="Periplasmic binding protein-like II"/>
    <property type="match status" value="2"/>
</dbReference>
<evidence type="ECO:0000313" key="7">
    <source>
        <dbReference type="Proteomes" id="UP000198606"/>
    </source>
</evidence>
<dbReference type="STRING" id="29435.SAMN05216588_108135"/>
<feature type="domain" description="HTH lysR-type" evidence="5">
    <location>
        <begin position="1"/>
        <end position="58"/>
    </location>
</feature>
<dbReference type="InterPro" id="IPR036390">
    <property type="entry name" value="WH_DNA-bd_sf"/>
</dbReference>
<evidence type="ECO:0000256" key="4">
    <source>
        <dbReference type="ARBA" id="ARBA00023163"/>
    </source>
</evidence>
<dbReference type="GO" id="GO:0003700">
    <property type="term" value="F:DNA-binding transcription factor activity"/>
    <property type="evidence" value="ECO:0007669"/>
    <property type="project" value="InterPro"/>
</dbReference>